<proteinExistence type="predicted"/>
<gene>
    <name evidence="1" type="ORF">METZ01_LOCUS439056</name>
</gene>
<evidence type="ECO:0000313" key="1">
    <source>
        <dbReference type="EMBL" id="SVD86202.1"/>
    </source>
</evidence>
<dbReference type="AlphaFoldDB" id="A0A382YSF9"/>
<accession>A0A382YSF9</accession>
<name>A0A382YSF9_9ZZZZ</name>
<sequence>KVGKKEIILKFCLGIKAPLLLKKY</sequence>
<feature type="non-terminal residue" evidence="1">
    <location>
        <position position="24"/>
    </location>
</feature>
<feature type="non-terminal residue" evidence="1">
    <location>
        <position position="1"/>
    </location>
</feature>
<protein>
    <submittedName>
        <fullName evidence="1">Uncharacterized protein</fullName>
    </submittedName>
</protein>
<dbReference type="EMBL" id="UINC01178185">
    <property type="protein sequence ID" value="SVD86202.1"/>
    <property type="molecule type" value="Genomic_DNA"/>
</dbReference>
<reference evidence="1" key="1">
    <citation type="submission" date="2018-05" db="EMBL/GenBank/DDBJ databases">
        <authorList>
            <person name="Lanie J.A."/>
            <person name="Ng W.-L."/>
            <person name="Kazmierczak K.M."/>
            <person name="Andrzejewski T.M."/>
            <person name="Davidsen T.M."/>
            <person name="Wayne K.J."/>
            <person name="Tettelin H."/>
            <person name="Glass J.I."/>
            <person name="Rusch D."/>
            <person name="Podicherti R."/>
            <person name="Tsui H.-C.T."/>
            <person name="Winkler M.E."/>
        </authorList>
    </citation>
    <scope>NUCLEOTIDE SEQUENCE</scope>
</reference>
<organism evidence="1">
    <name type="scientific">marine metagenome</name>
    <dbReference type="NCBI Taxonomy" id="408172"/>
    <lineage>
        <taxon>unclassified sequences</taxon>
        <taxon>metagenomes</taxon>
        <taxon>ecological metagenomes</taxon>
    </lineage>
</organism>